<keyword evidence="3" id="KW-0732">Signal</keyword>
<comment type="similarity">
    <text evidence="1">Belongs to the transglycosylase Slt family.</text>
</comment>
<feature type="compositionally biased region" description="Low complexity" evidence="2">
    <location>
        <begin position="781"/>
        <end position="809"/>
    </location>
</feature>
<reference evidence="5 7" key="1">
    <citation type="submission" date="2017-02" db="EMBL/GenBank/DDBJ databases">
        <title>Draft genome sequence of Moraxella caviae CCUG 355 type strain.</title>
        <authorList>
            <person name="Engstrom-Jakobsson H."/>
            <person name="Salva-Serra F."/>
            <person name="Thorell K."/>
            <person name="Gonzales-Siles L."/>
            <person name="Karlsson R."/>
            <person name="Boulund F."/>
            <person name="Engstrand L."/>
            <person name="Moore E."/>
        </authorList>
    </citation>
    <scope>NUCLEOTIDE SEQUENCE [LARGE SCALE GENOMIC DNA]</scope>
    <source>
        <strain evidence="5 7">CCUG 355</strain>
    </source>
</reference>
<feature type="compositionally biased region" description="Low complexity" evidence="2">
    <location>
        <begin position="571"/>
        <end position="592"/>
    </location>
</feature>
<feature type="domain" description="LysM" evidence="4">
    <location>
        <begin position="870"/>
        <end position="914"/>
    </location>
</feature>
<dbReference type="InterPro" id="IPR018392">
    <property type="entry name" value="LysM"/>
</dbReference>
<sequence>MFDSSHTTQPNPTAPKNRLLKPLSIAVSACLLAACSSTGTNTAATSTTQTPQRTVAQSTSVSYSGVLDQETLDAMEDLLTATDMSMVEGDALTVQRYGDLWDRIRRGYRMGDTYNARIEAQKSWFYSRQSYLDRLTARASRYLHHTVTEAERRGIPTELALLPIIESSYDPSATSNAAAAGLWQFIPSTGRIYGLNQSSSYDGRRDVIESTRAAYDFLTSLYNQFGSWEHALAAYNAGPGRVSRAIRANEAAGLPTDYWSLKLPTETMNYVPRFLAVAQIVQQPSSYGVHLPAIANHTHFRTVPVNYGVSLYDVASVTGVNVDELRLLNPALINFTVDAAGPNRIVIPDSLDASVDARLSALSGYGYGGGYAATAPAQTTQYVLPNTGAQTNSNSQQELIAANTLPTTIAQVTPNNTIVQEPPLSTEERDFIAAQIQANTPEVVQAVSPIDGNIELDAVQTAQSVLDARGQTKSLSYSAPSTANIASSPTPVQTMPTPAPVQPASTNTNTSRPQPAPRAESYTVKSGDTLTGIAAAHGLSISQLASYNNLTTTSHVQRGQKLWLVAGKVKPASTPSTTTASTTNTSSSSASNRQPAKPTTHRVQSGESLTSISKKYDMTVAQLAALNGLSVTDGVLIGQTLKLSGTPAPARTSSTTPARTSTATTSTKTAANTSNYTVKAGDTLTGLANRLGVSNADIAALNDFNANSPLIAGQTIKVPASQAAVTRKLNNQPTKYAVQAGDSLTGVAAKHGISIDELAAANNLTRTSNLLLGTTLTIPAAGTTTNRTSSSSASATTSRTTSSANNTTAQPARGTTFKDTENYTVQAGDNLTALANKFGVSVADLAAINNLAANAGLLRGQTIKVPKLTTAYTVKSGDGLISLARRYGISAAELAKMNNLDANANLVIGQKLTVPNK</sequence>
<feature type="domain" description="LysM" evidence="4">
    <location>
        <begin position="520"/>
        <end position="564"/>
    </location>
</feature>
<dbReference type="SUPFAM" id="SSF54106">
    <property type="entry name" value="LysM domain"/>
    <property type="match status" value="6"/>
</dbReference>
<dbReference type="Pfam" id="PF01464">
    <property type="entry name" value="SLT"/>
    <property type="match status" value="1"/>
</dbReference>
<evidence type="ECO:0000313" key="5">
    <source>
        <dbReference type="EMBL" id="OOR90075.1"/>
    </source>
</evidence>
<dbReference type="SUPFAM" id="SSF53955">
    <property type="entry name" value="Lysozyme-like"/>
    <property type="match status" value="1"/>
</dbReference>
<dbReference type="PANTHER" id="PTHR33734">
    <property type="entry name" value="LYSM DOMAIN-CONTAINING GPI-ANCHORED PROTEIN 2"/>
    <property type="match status" value="1"/>
</dbReference>
<evidence type="ECO:0000256" key="3">
    <source>
        <dbReference type="SAM" id="SignalP"/>
    </source>
</evidence>
<dbReference type="CDD" id="cd16894">
    <property type="entry name" value="MltD-like"/>
    <property type="match status" value="1"/>
</dbReference>
<reference evidence="6 8" key="2">
    <citation type="submission" date="2018-06" db="EMBL/GenBank/DDBJ databases">
        <authorList>
            <consortium name="Pathogen Informatics"/>
            <person name="Doyle S."/>
        </authorList>
    </citation>
    <scope>NUCLEOTIDE SEQUENCE [LARGE SCALE GENOMIC DNA]</scope>
    <source>
        <strain evidence="6 8">NCTC10293</strain>
    </source>
</reference>
<gene>
    <name evidence="6" type="primary">mltD</name>
    <name evidence="5" type="ORF">B0181_05345</name>
    <name evidence="6" type="ORF">NCTC10293_02285</name>
</gene>
<dbReference type="Pfam" id="PF01476">
    <property type="entry name" value="LysM"/>
    <property type="match status" value="6"/>
</dbReference>
<feature type="signal peptide" evidence="3">
    <location>
        <begin position="1"/>
        <end position="43"/>
    </location>
</feature>
<dbReference type="Proteomes" id="UP000255279">
    <property type="component" value="Unassembled WGS sequence"/>
</dbReference>
<feature type="domain" description="LysM" evidence="4">
    <location>
        <begin position="821"/>
        <end position="865"/>
    </location>
</feature>
<dbReference type="OrthoDB" id="9815002at2"/>
<feature type="compositionally biased region" description="Low complexity" evidence="2">
    <location>
        <begin position="646"/>
        <end position="669"/>
    </location>
</feature>
<feature type="region of interest" description="Disordered" evidence="2">
    <location>
        <begin position="570"/>
        <end position="608"/>
    </location>
</feature>
<dbReference type="EMBL" id="UGQE01000004">
    <property type="protein sequence ID" value="STZ14688.1"/>
    <property type="molecule type" value="Genomic_DNA"/>
</dbReference>
<dbReference type="EMBL" id="MUXU01000034">
    <property type="protein sequence ID" value="OOR90075.1"/>
    <property type="molecule type" value="Genomic_DNA"/>
</dbReference>
<dbReference type="GO" id="GO:0000270">
    <property type="term" value="P:peptidoglycan metabolic process"/>
    <property type="evidence" value="ECO:0007669"/>
    <property type="project" value="InterPro"/>
</dbReference>
<dbReference type="CDD" id="cd00118">
    <property type="entry name" value="LysM"/>
    <property type="match status" value="5"/>
</dbReference>
<feature type="compositionally biased region" description="Polar residues" evidence="2">
    <location>
        <begin position="475"/>
        <end position="496"/>
    </location>
</feature>
<dbReference type="PANTHER" id="PTHR33734:SF22">
    <property type="entry name" value="MEMBRANE-BOUND LYTIC MUREIN TRANSGLYCOSYLASE D"/>
    <property type="match status" value="1"/>
</dbReference>
<feature type="domain" description="LysM" evidence="4">
    <location>
        <begin position="599"/>
        <end position="643"/>
    </location>
</feature>
<evidence type="ECO:0000313" key="6">
    <source>
        <dbReference type="EMBL" id="STZ14688.1"/>
    </source>
</evidence>
<evidence type="ECO:0000256" key="1">
    <source>
        <dbReference type="ARBA" id="ARBA00007734"/>
    </source>
</evidence>
<accession>A0A1T0A313</accession>
<keyword evidence="6" id="KW-0456">Lyase</keyword>
<dbReference type="InterPro" id="IPR008258">
    <property type="entry name" value="Transglycosylase_SLT_dom_1"/>
</dbReference>
<dbReference type="PROSITE" id="PS00922">
    <property type="entry name" value="TRANSGLYCOSYLASE"/>
    <property type="match status" value="1"/>
</dbReference>
<dbReference type="InterPro" id="IPR036779">
    <property type="entry name" value="LysM_dom_sf"/>
</dbReference>
<dbReference type="PROSITE" id="PS51782">
    <property type="entry name" value="LYSM"/>
    <property type="match status" value="6"/>
</dbReference>
<feature type="chain" id="PRO_5036026405" evidence="3">
    <location>
        <begin position="44"/>
        <end position="917"/>
    </location>
</feature>
<evidence type="ECO:0000313" key="7">
    <source>
        <dbReference type="Proteomes" id="UP000190435"/>
    </source>
</evidence>
<dbReference type="STRING" id="34060.B0181_05345"/>
<keyword evidence="7" id="KW-1185">Reference proteome</keyword>
<dbReference type="GO" id="GO:0008932">
    <property type="term" value="F:lytic endotransglycosylase activity"/>
    <property type="evidence" value="ECO:0007669"/>
    <property type="project" value="TreeGrafter"/>
</dbReference>
<dbReference type="RefSeq" id="WP_078276475.1">
    <property type="nucleotide sequence ID" value="NZ_CAACXO010000053.1"/>
</dbReference>
<dbReference type="SMART" id="SM00257">
    <property type="entry name" value="LysM"/>
    <property type="match status" value="7"/>
</dbReference>
<dbReference type="AlphaFoldDB" id="A0A1T0A313"/>
<feature type="region of interest" description="Disordered" evidence="2">
    <location>
        <begin position="475"/>
        <end position="524"/>
    </location>
</feature>
<dbReference type="InterPro" id="IPR023346">
    <property type="entry name" value="Lysozyme-like_dom_sf"/>
</dbReference>
<evidence type="ECO:0000259" key="4">
    <source>
        <dbReference type="PROSITE" id="PS51782"/>
    </source>
</evidence>
<proteinExistence type="inferred from homology"/>
<organism evidence="5 7">
    <name type="scientific">Moraxella caviae</name>
    <dbReference type="NCBI Taxonomy" id="34060"/>
    <lineage>
        <taxon>Bacteria</taxon>
        <taxon>Pseudomonadati</taxon>
        <taxon>Pseudomonadota</taxon>
        <taxon>Gammaproteobacteria</taxon>
        <taxon>Moraxellales</taxon>
        <taxon>Moraxellaceae</taxon>
        <taxon>Moraxella</taxon>
    </lineage>
</organism>
<feature type="compositionally biased region" description="Polar residues" evidence="2">
    <location>
        <begin position="503"/>
        <end position="513"/>
    </location>
</feature>
<dbReference type="GO" id="GO:0016020">
    <property type="term" value="C:membrane"/>
    <property type="evidence" value="ECO:0007669"/>
    <property type="project" value="InterPro"/>
</dbReference>
<dbReference type="Gene3D" id="3.10.350.10">
    <property type="entry name" value="LysM domain"/>
    <property type="match status" value="6"/>
</dbReference>
<name>A0A1T0A313_9GAMM</name>
<feature type="region of interest" description="Disordered" evidence="2">
    <location>
        <begin position="781"/>
        <end position="814"/>
    </location>
</feature>
<evidence type="ECO:0000313" key="8">
    <source>
        <dbReference type="Proteomes" id="UP000255279"/>
    </source>
</evidence>
<feature type="region of interest" description="Disordered" evidence="2">
    <location>
        <begin position="644"/>
        <end position="669"/>
    </location>
</feature>
<dbReference type="Gene3D" id="1.10.530.10">
    <property type="match status" value="1"/>
</dbReference>
<protein>
    <submittedName>
        <fullName evidence="5">Lytic transglycosylase</fullName>
    </submittedName>
    <submittedName>
        <fullName evidence="6">Membrane-bound lytic murein transglycosylase D</fullName>
        <ecNumber evidence="6">4.2.2.-</ecNumber>
    </submittedName>
</protein>
<dbReference type="Proteomes" id="UP000190435">
    <property type="component" value="Unassembled WGS sequence"/>
</dbReference>
<evidence type="ECO:0000256" key="2">
    <source>
        <dbReference type="SAM" id="MobiDB-lite"/>
    </source>
</evidence>
<feature type="domain" description="LysM" evidence="4">
    <location>
        <begin position="734"/>
        <end position="778"/>
    </location>
</feature>
<feature type="domain" description="LysM" evidence="4">
    <location>
        <begin position="674"/>
        <end position="718"/>
    </location>
</feature>
<dbReference type="InterPro" id="IPR000189">
    <property type="entry name" value="Transglyc_AS"/>
</dbReference>
<dbReference type="EC" id="4.2.2.-" evidence="6"/>